<organism evidence="1 2">
    <name type="scientific">Glossina pallidipes</name>
    <name type="common">Tsetse fly</name>
    <dbReference type="NCBI Taxonomy" id="7398"/>
    <lineage>
        <taxon>Eukaryota</taxon>
        <taxon>Metazoa</taxon>
        <taxon>Ecdysozoa</taxon>
        <taxon>Arthropoda</taxon>
        <taxon>Hexapoda</taxon>
        <taxon>Insecta</taxon>
        <taxon>Pterygota</taxon>
        <taxon>Neoptera</taxon>
        <taxon>Endopterygota</taxon>
        <taxon>Diptera</taxon>
        <taxon>Brachycera</taxon>
        <taxon>Muscomorpha</taxon>
        <taxon>Hippoboscoidea</taxon>
        <taxon>Glossinidae</taxon>
        <taxon>Glossina</taxon>
    </lineage>
</organism>
<evidence type="ECO:0000313" key="1">
    <source>
        <dbReference type="EnsemblMetazoa" id="GPAI014588-PA"/>
    </source>
</evidence>
<dbReference type="EnsemblMetazoa" id="GPAI014588-RA">
    <property type="protein sequence ID" value="GPAI014588-PA"/>
    <property type="gene ID" value="GPAI014588"/>
</dbReference>
<evidence type="ECO:0000313" key="2">
    <source>
        <dbReference type="Proteomes" id="UP000092445"/>
    </source>
</evidence>
<dbReference type="AlphaFoldDB" id="A0A1A9ZH64"/>
<reference evidence="1" key="2">
    <citation type="submission" date="2020-05" db="UniProtKB">
        <authorList>
            <consortium name="EnsemblMetazoa"/>
        </authorList>
    </citation>
    <scope>IDENTIFICATION</scope>
    <source>
        <strain evidence="1">IAEA</strain>
    </source>
</reference>
<reference evidence="2" key="1">
    <citation type="submission" date="2014-03" db="EMBL/GenBank/DDBJ databases">
        <authorList>
            <person name="Aksoy S."/>
            <person name="Warren W."/>
            <person name="Wilson R.K."/>
        </authorList>
    </citation>
    <scope>NUCLEOTIDE SEQUENCE [LARGE SCALE GENOMIC DNA]</scope>
    <source>
        <strain evidence="2">IAEA</strain>
    </source>
</reference>
<proteinExistence type="predicted"/>
<dbReference type="Proteomes" id="UP000092445">
    <property type="component" value="Unassembled WGS sequence"/>
</dbReference>
<accession>A0A1A9ZH64</accession>
<sequence length="118" mass="13443">MQENPAVSKIFKSFNTAASFIVVLHHCKKLKNLSIINFIDGAINIEQAFYVMQEDSLQIVALFVIKGNWGSRMLTVTMDVACMYKKRTKERDKVRGQSNLTTTFYNARVNSSLARFSI</sequence>
<keyword evidence="2" id="KW-1185">Reference proteome</keyword>
<dbReference type="VEuPathDB" id="VectorBase:GPAI014588"/>
<protein>
    <submittedName>
        <fullName evidence="1">Uncharacterized protein</fullName>
    </submittedName>
</protein>
<name>A0A1A9ZH64_GLOPL</name>